<dbReference type="GO" id="GO:0046872">
    <property type="term" value="F:metal ion binding"/>
    <property type="evidence" value="ECO:0007669"/>
    <property type="project" value="UniProtKB-KW"/>
</dbReference>
<dbReference type="PANTHER" id="PTHR10122">
    <property type="entry name" value="CYTOCHROME C OXIDASE SUBUNIT 5B, MITOCHONDRIAL"/>
    <property type="match status" value="1"/>
</dbReference>
<dbReference type="AlphaFoldDB" id="A0A7S2AB26"/>
<dbReference type="SUPFAM" id="SSF57802">
    <property type="entry name" value="Rubredoxin-like"/>
    <property type="match status" value="1"/>
</dbReference>
<dbReference type="GO" id="GO:0006123">
    <property type="term" value="P:mitochondrial electron transport, cytochrome c to oxygen"/>
    <property type="evidence" value="ECO:0007669"/>
    <property type="project" value="InterPro"/>
</dbReference>
<gene>
    <name evidence="3" type="ORF">SRAM0439_LOCUS297</name>
</gene>
<keyword evidence="2" id="KW-0862">Zinc</keyword>
<dbReference type="Pfam" id="PF01215">
    <property type="entry name" value="COX5B"/>
    <property type="match status" value="1"/>
</dbReference>
<dbReference type="PROSITE" id="PS51359">
    <property type="entry name" value="COX5B_2"/>
    <property type="match status" value="1"/>
</dbReference>
<dbReference type="PANTHER" id="PTHR10122:SF0">
    <property type="entry name" value="CYTOCHROME C OXIDASE SUBUNIT 5B, ISOFORM A-RELATED"/>
    <property type="match status" value="1"/>
</dbReference>
<accession>A0A7S2AB26</accession>
<keyword evidence="1" id="KW-0479">Metal-binding</keyword>
<sequence>MRRSLLAGRNRVAGLVTPLCGQRKQLFSVYSFCRHETSAAPEEPDRKVSIEDDRKVGMERFESLGLEEAYEGESILRGDFGTKESPVIVRSWFDSRIVGCVGGKGETGHDLLWHEVRKDRPLVCLECGQYFSLRPHPFKLLLERDNLKNTEEVKQIDEMIVKAESEERPLTSDEKQKVGTLLKQFVEKEEAELVK</sequence>
<dbReference type="Gene3D" id="2.60.11.10">
    <property type="entry name" value="Cytochrome c oxidase, subunit Vb"/>
    <property type="match status" value="1"/>
</dbReference>
<evidence type="ECO:0000256" key="2">
    <source>
        <dbReference type="ARBA" id="ARBA00022833"/>
    </source>
</evidence>
<proteinExistence type="predicted"/>
<evidence type="ECO:0000313" key="3">
    <source>
        <dbReference type="EMBL" id="CAD9363203.1"/>
    </source>
</evidence>
<name>A0A7S2AB26_9EUKA</name>
<dbReference type="GO" id="GO:0005740">
    <property type="term" value="C:mitochondrial envelope"/>
    <property type="evidence" value="ECO:0007669"/>
    <property type="project" value="InterPro"/>
</dbReference>
<dbReference type="EMBL" id="HBGP01000623">
    <property type="protein sequence ID" value="CAD9363203.1"/>
    <property type="molecule type" value="Transcribed_RNA"/>
</dbReference>
<dbReference type="InterPro" id="IPR002124">
    <property type="entry name" value="Cyt_c_oxidase_su5b"/>
</dbReference>
<organism evidence="3">
    <name type="scientific">Stereomyxa ramosa</name>
    <dbReference type="NCBI Taxonomy" id="1078864"/>
    <lineage>
        <taxon>Eukaryota</taxon>
        <taxon>Amoebozoa</taxon>
        <taxon>Amoebozoa incertae sedis</taxon>
        <taxon>Stereomyxa</taxon>
    </lineage>
</organism>
<evidence type="ECO:0000256" key="1">
    <source>
        <dbReference type="ARBA" id="ARBA00022723"/>
    </source>
</evidence>
<protein>
    <submittedName>
        <fullName evidence="3">Uncharacterized protein</fullName>
    </submittedName>
</protein>
<reference evidence="3" key="1">
    <citation type="submission" date="2021-01" db="EMBL/GenBank/DDBJ databases">
        <authorList>
            <person name="Corre E."/>
            <person name="Pelletier E."/>
            <person name="Niang G."/>
            <person name="Scheremetjew M."/>
            <person name="Finn R."/>
            <person name="Kale V."/>
            <person name="Holt S."/>
            <person name="Cochrane G."/>
            <person name="Meng A."/>
            <person name="Brown T."/>
            <person name="Cohen L."/>
        </authorList>
    </citation>
    <scope>NUCLEOTIDE SEQUENCE</scope>
    <source>
        <strain evidence="3">Chinc5</strain>
    </source>
</reference>
<dbReference type="GO" id="GO:0045277">
    <property type="term" value="C:respiratory chain complex IV"/>
    <property type="evidence" value="ECO:0007669"/>
    <property type="project" value="InterPro"/>
</dbReference>
<dbReference type="InterPro" id="IPR036972">
    <property type="entry name" value="Cyt_c_oxidase_su5b_sf"/>
</dbReference>